<dbReference type="InterPro" id="IPR001764">
    <property type="entry name" value="Glyco_hydro_3_N"/>
</dbReference>
<evidence type="ECO:0000256" key="1">
    <source>
        <dbReference type="ARBA" id="ARBA00005336"/>
    </source>
</evidence>
<dbReference type="InterPro" id="IPR036962">
    <property type="entry name" value="Glyco_hydro_3_N_sf"/>
</dbReference>
<evidence type="ECO:0000259" key="4">
    <source>
        <dbReference type="Pfam" id="PF00933"/>
    </source>
</evidence>
<accession>A0AAD5VI26</accession>
<dbReference type="Pfam" id="PF00933">
    <property type="entry name" value="Glyco_hydro_3"/>
    <property type="match status" value="1"/>
</dbReference>
<dbReference type="Proteomes" id="UP001213000">
    <property type="component" value="Unassembled WGS sequence"/>
</dbReference>
<keyword evidence="2" id="KW-0378">Hydrolase</keyword>
<feature type="domain" description="Glycoside hydrolase family 3 N-terminal" evidence="4">
    <location>
        <begin position="175"/>
        <end position="249"/>
    </location>
</feature>
<name>A0AAD5VI26_9AGAR</name>
<dbReference type="InterPro" id="IPR051915">
    <property type="entry name" value="Cellulose_Degrad_GH3"/>
</dbReference>
<evidence type="ECO:0000256" key="2">
    <source>
        <dbReference type="ARBA" id="ARBA00022801"/>
    </source>
</evidence>
<protein>
    <recommendedName>
        <fullName evidence="4">Glycoside hydrolase family 3 N-terminal domain-containing protein</fullName>
    </recommendedName>
</protein>
<keyword evidence="6" id="KW-1185">Reference proteome</keyword>
<sequence length="263" mass="28831">MFTQLHKRPLPFSCWVIKPCPLQYSKQTTLADTFFLAMVPSQWDNATSGSNAYPSVTSTGSQSDTTIKAHPYPVNNPIPTPTPTSTDTLPKALSIPTLTPSPTLKQGHSSMGAWQKNLVPTLWMRGNETKVLDDMLVHNDTGLANIMSTQAGSIWAGYEMPWEKLVYTNDVGLHGFTDHGMIFPSPISLVASLDTQLIHNIANIIVLEAEGLGINHVFAPVLELSHKLRWGRVEENFGELLFLTGEMGVYAPLNMPVSISSQS</sequence>
<dbReference type="InterPro" id="IPR017853">
    <property type="entry name" value="GH"/>
</dbReference>
<dbReference type="GO" id="GO:0009251">
    <property type="term" value="P:glucan catabolic process"/>
    <property type="evidence" value="ECO:0007669"/>
    <property type="project" value="TreeGrafter"/>
</dbReference>
<dbReference type="SUPFAM" id="SSF51445">
    <property type="entry name" value="(Trans)glycosidases"/>
    <property type="match status" value="1"/>
</dbReference>
<dbReference type="EMBL" id="JANIEX010001442">
    <property type="protein sequence ID" value="KAJ3557883.1"/>
    <property type="molecule type" value="Genomic_DNA"/>
</dbReference>
<dbReference type="Gene3D" id="3.20.20.300">
    <property type="entry name" value="Glycoside hydrolase, family 3, N-terminal domain"/>
    <property type="match status" value="1"/>
</dbReference>
<feature type="region of interest" description="Disordered" evidence="3">
    <location>
        <begin position="47"/>
        <end position="85"/>
    </location>
</feature>
<gene>
    <name evidence="5" type="ORF">NP233_g11629</name>
</gene>
<feature type="compositionally biased region" description="Polar residues" evidence="3">
    <location>
        <begin position="47"/>
        <end position="66"/>
    </location>
</feature>
<dbReference type="PANTHER" id="PTHR30620:SF117">
    <property type="entry name" value="BETA-1,4-XYLOSIDASE (EUROFUNG)"/>
    <property type="match status" value="1"/>
</dbReference>
<reference evidence="5" key="1">
    <citation type="submission" date="2022-07" db="EMBL/GenBank/DDBJ databases">
        <title>Genome Sequence of Leucocoprinus birnbaumii.</title>
        <authorList>
            <person name="Buettner E."/>
        </authorList>
    </citation>
    <scope>NUCLEOTIDE SEQUENCE</scope>
    <source>
        <strain evidence="5">VT141</strain>
    </source>
</reference>
<evidence type="ECO:0000313" key="5">
    <source>
        <dbReference type="EMBL" id="KAJ3557883.1"/>
    </source>
</evidence>
<comment type="similarity">
    <text evidence="1">Belongs to the glycosyl hydrolase 3 family.</text>
</comment>
<evidence type="ECO:0000256" key="3">
    <source>
        <dbReference type="SAM" id="MobiDB-lite"/>
    </source>
</evidence>
<proteinExistence type="inferred from homology"/>
<evidence type="ECO:0000313" key="6">
    <source>
        <dbReference type="Proteomes" id="UP001213000"/>
    </source>
</evidence>
<organism evidence="5 6">
    <name type="scientific">Leucocoprinus birnbaumii</name>
    <dbReference type="NCBI Taxonomy" id="56174"/>
    <lineage>
        <taxon>Eukaryota</taxon>
        <taxon>Fungi</taxon>
        <taxon>Dikarya</taxon>
        <taxon>Basidiomycota</taxon>
        <taxon>Agaricomycotina</taxon>
        <taxon>Agaricomycetes</taxon>
        <taxon>Agaricomycetidae</taxon>
        <taxon>Agaricales</taxon>
        <taxon>Agaricineae</taxon>
        <taxon>Agaricaceae</taxon>
        <taxon>Leucocoprinus</taxon>
    </lineage>
</organism>
<dbReference type="GO" id="GO:0008422">
    <property type="term" value="F:beta-glucosidase activity"/>
    <property type="evidence" value="ECO:0007669"/>
    <property type="project" value="TreeGrafter"/>
</dbReference>
<dbReference type="AlphaFoldDB" id="A0AAD5VI26"/>
<dbReference type="PANTHER" id="PTHR30620">
    <property type="entry name" value="PERIPLASMIC BETA-GLUCOSIDASE-RELATED"/>
    <property type="match status" value="1"/>
</dbReference>
<comment type="caution">
    <text evidence="5">The sequence shown here is derived from an EMBL/GenBank/DDBJ whole genome shotgun (WGS) entry which is preliminary data.</text>
</comment>